<dbReference type="AlphaFoldDB" id="W9GNJ4"/>
<dbReference type="InterPro" id="IPR016040">
    <property type="entry name" value="NAD(P)-bd_dom"/>
</dbReference>
<dbReference type="PANTHER" id="PTHR15020:SF50">
    <property type="entry name" value="UPF0659 PROTEIN YMR090W"/>
    <property type="match status" value="1"/>
</dbReference>
<dbReference type="PANTHER" id="PTHR15020">
    <property type="entry name" value="FLAVIN REDUCTASE-RELATED"/>
    <property type="match status" value="1"/>
</dbReference>
<evidence type="ECO:0000313" key="3">
    <source>
        <dbReference type="Proteomes" id="UP000019494"/>
    </source>
</evidence>
<dbReference type="Proteomes" id="UP000019494">
    <property type="component" value="Unassembled WGS sequence"/>
</dbReference>
<dbReference type="SUPFAM" id="SSF51735">
    <property type="entry name" value="NAD(P)-binding Rossmann-fold domains"/>
    <property type="match status" value="1"/>
</dbReference>
<dbReference type="PATRIC" id="fig|584657.3.peg.323"/>
<gene>
    <name evidence="2" type="ORF">N864_01070</name>
</gene>
<reference evidence="3" key="1">
    <citation type="submission" date="2013-08" db="EMBL/GenBank/DDBJ databases">
        <title>Intrasporangium oryzae NRRL B-24470.</title>
        <authorList>
            <person name="Liu H."/>
            <person name="Wang G."/>
        </authorList>
    </citation>
    <scope>NUCLEOTIDE SEQUENCE [LARGE SCALE GENOMIC DNA]</scope>
    <source>
        <strain evidence="3">Q5-1</strain>
    </source>
</reference>
<proteinExistence type="predicted"/>
<comment type="caution">
    <text evidence="2">The sequence shown here is derived from an EMBL/GenBank/DDBJ whole genome shotgun (WGS) entry which is preliminary data.</text>
</comment>
<evidence type="ECO:0000259" key="1">
    <source>
        <dbReference type="Pfam" id="PF13460"/>
    </source>
</evidence>
<name>W9GNJ4_9MICO</name>
<dbReference type="EMBL" id="AWQS01000006">
    <property type="protein sequence ID" value="EWT07685.1"/>
    <property type="molecule type" value="Genomic_DNA"/>
</dbReference>
<accession>W9GNJ4</accession>
<dbReference type="Gene3D" id="3.40.50.720">
    <property type="entry name" value="NAD(P)-binding Rossmann-like Domain"/>
    <property type="match status" value="1"/>
</dbReference>
<dbReference type="InterPro" id="IPR036291">
    <property type="entry name" value="NAD(P)-bd_dom_sf"/>
</dbReference>
<organism evidence="2 3">
    <name type="scientific">Intrasporangium chromatireducens Q5-1</name>
    <dbReference type="NCBI Taxonomy" id="584657"/>
    <lineage>
        <taxon>Bacteria</taxon>
        <taxon>Bacillati</taxon>
        <taxon>Actinomycetota</taxon>
        <taxon>Actinomycetes</taxon>
        <taxon>Micrococcales</taxon>
        <taxon>Intrasporangiaceae</taxon>
        <taxon>Intrasporangium</taxon>
    </lineage>
</organism>
<feature type="domain" description="NAD(P)-binding" evidence="1">
    <location>
        <begin position="8"/>
        <end position="193"/>
    </location>
</feature>
<evidence type="ECO:0000313" key="2">
    <source>
        <dbReference type="EMBL" id="EWT07685.1"/>
    </source>
</evidence>
<keyword evidence="3" id="KW-1185">Reference proteome</keyword>
<sequence>MARIALIGGHGKVALLAAPILVGAGHDVVSVVRNPDHVSDVEATGAVARVLDVETLDDAGTDDLVRGFDAVVWSAGAGGGDPERTYAVDRDAAIRTIDAASRVGARRFVMVSYFGAGADHGVPEDNSFHAYAEAKTAADAHLAVSDLDWTILRPSGLTTDPGSGKVSVGADQPAGHVSRANVAAAIAAVLESPASVRGVYEFNDGDTPITEAFGQGAAR</sequence>
<dbReference type="Pfam" id="PF13460">
    <property type="entry name" value="NAD_binding_10"/>
    <property type="match status" value="1"/>
</dbReference>
<dbReference type="RefSeq" id="WP_034712643.1">
    <property type="nucleotide sequence ID" value="NZ_AWQS01000006.1"/>
</dbReference>
<dbReference type="CDD" id="cd05243">
    <property type="entry name" value="SDR_a5"/>
    <property type="match status" value="1"/>
</dbReference>
<protein>
    <submittedName>
        <fullName evidence="2">NAD-dependent dehydratase</fullName>
    </submittedName>
</protein>
<dbReference type="OrthoDB" id="4248066at2"/>